<evidence type="ECO:0000256" key="2">
    <source>
        <dbReference type="SAM" id="SignalP"/>
    </source>
</evidence>
<accession>A0AAU7CUB2</accession>
<gene>
    <name evidence="4" type="ORF">V5E97_20235</name>
</gene>
<proteinExistence type="predicted"/>
<name>A0AAU7CUB2_9BACT</name>
<dbReference type="CDD" id="cd01300">
    <property type="entry name" value="YtcJ_like"/>
    <property type="match status" value="1"/>
</dbReference>
<dbReference type="InterPro" id="IPR011059">
    <property type="entry name" value="Metal-dep_hydrolase_composite"/>
</dbReference>
<feature type="chain" id="PRO_5043515206" evidence="2">
    <location>
        <begin position="26"/>
        <end position="594"/>
    </location>
</feature>
<dbReference type="PANTHER" id="PTHR22642:SF2">
    <property type="entry name" value="PROTEIN LONG AFTER FAR-RED 3"/>
    <property type="match status" value="1"/>
</dbReference>
<dbReference type="EMBL" id="CP155447">
    <property type="protein sequence ID" value="XBH08281.1"/>
    <property type="molecule type" value="Genomic_DNA"/>
</dbReference>
<keyword evidence="4" id="KW-0378">Hydrolase</keyword>
<evidence type="ECO:0000256" key="1">
    <source>
        <dbReference type="SAM" id="MobiDB-lite"/>
    </source>
</evidence>
<dbReference type="SUPFAM" id="SSF51556">
    <property type="entry name" value="Metallo-dependent hydrolases"/>
    <property type="match status" value="1"/>
</dbReference>
<reference evidence="4" key="1">
    <citation type="submission" date="2024-05" db="EMBL/GenBank/DDBJ databases">
        <title>Planctomycetes of the genus Singulisphaera possess chitinolytic capabilities.</title>
        <authorList>
            <person name="Ivanova A."/>
        </authorList>
    </citation>
    <scope>NUCLEOTIDE SEQUENCE</scope>
    <source>
        <strain evidence="4">Ch08T</strain>
    </source>
</reference>
<dbReference type="EC" id="3.5.-.-" evidence="4"/>
<dbReference type="InterPro" id="IPR013108">
    <property type="entry name" value="Amidohydro_3"/>
</dbReference>
<dbReference type="AlphaFoldDB" id="A0AAU7CUB2"/>
<feature type="domain" description="Amidohydrolase 3" evidence="3">
    <location>
        <begin position="85"/>
        <end position="591"/>
    </location>
</feature>
<dbReference type="PANTHER" id="PTHR22642">
    <property type="entry name" value="IMIDAZOLONEPROPIONASE"/>
    <property type="match status" value="1"/>
</dbReference>
<dbReference type="SUPFAM" id="SSF51338">
    <property type="entry name" value="Composite domain of metallo-dependent hydrolases"/>
    <property type="match status" value="1"/>
</dbReference>
<dbReference type="Gene3D" id="2.30.40.10">
    <property type="entry name" value="Urease, subunit C, domain 1"/>
    <property type="match status" value="1"/>
</dbReference>
<dbReference type="GO" id="GO:0016810">
    <property type="term" value="F:hydrolase activity, acting on carbon-nitrogen (but not peptide) bonds"/>
    <property type="evidence" value="ECO:0007669"/>
    <property type="project" value="InterPro"/>
</dbReference>
<evidence type="ECO:0000259" key="3">
    <source>
        <dbReference type="Pfam" id="PF07969"/>
    </source>
</evidence>
<dbReference type="RefSeq" id="WP_406701112.1">
    <property type="nucleotide sequence ID" value="NZ_CP155447.1"/>
</dbReference>
<dbReference type="Gene3D" id="3.10.310.70">
    <property type="match status" value="1"/>
</dbReference>
<dbReference type="InterPro" id="IPR033932">
    <property type="entry name" value="YtcJ-like"/>
</dbReference>
<dbReference type="InterPro" id="IPR032466">
    <property type="entry name" value="Metal_Hydrolase"/>
</dbReference>
<feature type="signal peptide" evidence="2">
    <location>
        <begin position="1"/>
        <end position="25"/>
    </location>
</feature>
<dbReference type="Gene3D" id="3.20.20.140">
    <property type="entry name" value="Metal-dependent hydrolases"/>
    <property type="match status" value="1"/>
</dbReference>
<feature type="region of interest" description="Disordered" evidence="1">
    <location>
        <begin position="189"/>
        <end position="214"/>
    </location>
</feature>
<keyword evidence="2" id="KW-0732">Signal</keyword>
<organism evidence="4">
    <name type="scientific">Singulisphaera sp. Ch08</name>
    <dbReference type="NCBI Taxonomy" id="3120278"/>
    <lineage>
        <taxon>Bacteria</taxon>
        <taxon>Pseudomonadati</taxon>
        <taxon>Planctomycetota</taxon>
        <taxon>Planctomycetia</taxon>
        <taxon>Isosphaerales</taxon>
        <taxon>Isosphaeraceae</taxon>
        <taxon>Singulisphaera</taxon>
    </lineage>
</organism>
<protein>
    <submittedName>
        <fullName evidence="4">Amidohydrolase</fullName>
        <ecNumber evidence="4">3.5.-.-</ecNumber>
    </submittedName>
</protein>
<sequence length="594" mass="65084">MNLSFSGYRSILAAAQGLLLSSALAHTAAAAADVKPDAIIRNAKVITVDRDDRIAEAVALKGNRIVAVGTNAEVDALAGPMTRKIDAGGKSLLPGLYDSHVHPLGAASSEKDHPIPSFASLSDIKKYIEERVKTQKKGTWIVVRYAFPTRLRESRFPTRAELDAIAPDHPVLHQGGPAGVVNSKALTLSGITQDTPDPPAGKIVKDPETNEPTGMLRNAYSVLKGLPRDAYSDDGEPDSERVKDLFRRYNTRGLTSIADRGASGPALRLYRRLRDDGELTVRVNATRILTPPFEDRDKIVKKLNELAGYATENEPNGPSGVGDDWVRIGPMKVFLDGGMLNGTAAMREPWGVGPTYQITEPDYRGQLFVEPKSLAIIAEEAARRGWQMTAHAAGEAAMDELLLAYDRADRAVGIRGRRWLITHANFTSAENLKRCVELGVGADIQPAWLGQDTRTLLEVLGPKRMAWFHPYRKWLDAGLTIGGGSDHMIRLDALGATNPWDPWLGIWIAVTRQAEGIGIFNPDQKLTRVEAIRLYTINNARLHFEEHRKGSIEPGKLADLILVDRDPLTCPENDLKSTEVLWTMVGGSIVYQSR</sequence>
<dbReference type="Pfam" id="PF07969">
    <property type="entry name" value="Amidohydro_3"/>
    <property type="match status" value="1"/>
</dbReference>
<evidence type="ECO:0000313" key="4">
    <source>
        <dbReference type="EMBL" id="XBH08281.1"/>
    </source>
</evidence>